<keyword evidence="3 6" id="KW-1133">Transmembrane helix</keyword>
<accession>A0ABN9E245</accession>
<sequence>MKKEIGPYITNQLKNSFEKHKENNKNETIWDEIQSTMTCCGINGSNDWGNSVPHSCCPAGSKVCTDKEIFKQGCSAAFTTWFENNFLYVGIVTICTSIIEVLGMSFALTLYCHISKSSGSMNSK</sequence>
<keyword evidence="4 6" id="KW-0472">Membrane</keyword>
<dbReference type="PANTHER" id="PTHR19282">
    <property type="entry name" value="TETRASPANIN"/>
    <property type="match status" value="1"/>
</dbReference>
<evidence type="ECO:0000256" key="6">
    <source>
        <dbReference type="SAM" id="Phobius"/>
    </source>
</evidence>
<feature type="transmembrane region" description="Helical" evidence="6">
    <location>
        <begin position="86"/>
        <end position="114"/>
    </location>
</feature>
<dbReference type="Gene3D" id="1.10.1450.10">
    <property type="entry name" value="Tetraspanin"/>
    <property type="match status" value="1"/>
</dbReference>
<dbReference type="SUPFAM" id="SSF48652">
    <property type="entry name" value="Tetraspanin"/>
    <property type="match status" value="1"/>
</dbReference>
<evidence type="ECO:0000256" key="4">
    <source>
        <dbReference type="ARBA" id="ARBA00023136"/>
    </source>
</evidence>
<evidence type="ECO:0000313" key="7">
    <source>
        <dbReference type="EMBL" id="CAI9578329.1"/>
    </source>
</evidence>
<evidence type="ECO:0008006" key="9">
    <source>
        <dbReference type="Google" id="ProtNLM"/>
    </source>
</evidence>
<organism evidence="7 8">
    <name type="scientific">Staurois parvus</name>
    <dbReference type="NCBI Taxonomy" id="386267"/>
    <lineage>
        <taxon>Eukaryota</taxon>
        <taxon>Metazoa</taxon>
        <taxon>Chordata</taxon>
        <taxon>Craniata</taxon>
        <taxon>Vertebrata</taxon>
        <taxon>Euteleostomi</taxon>
        <taxon>Amphibia</taxon>
        <taxon>Batrachia</taxon>
        <taxon>Anura</taxon>
        <taxon>Neobatrachia</taxon>
        <taxon>Ranoidea</taxon>
        <taxon>Ranidae</taxon>
        <taxon>Staurois</taxon>
    </lineage>
</organism>
<comment type="subcellular location">
    <subcellularLocation>
        <location evidence="1">Membrane</location>
        <topology evidence="1">Multi-pass membrane protein</topology>
    </subcellularLocation>
</comment>
<dbReference type="PANTHER" id="PTHR19282:SF39">
    <property type="entry name" value="LEUKOCYTE SURFACE ANTIGEN CD53"/>
    <property type="match status" value="1"/>
</dbReference>
<dbReference type="InterPro" id="IPR008952">
    <property type="entry name" value="Tetraspanin_EC2_sf"/>
</dbReference>
<keyword evidence="2 6" id="KW-0812">Transmembrane</keyword>
<evidence type="ECO:0000256" key="1">
    <source>
        <dbReference type="ARBA" id="ARBA00004141"/>
    </source>
</evidence>
<dbReference type="Pfam" id="PF00335">
    <property type="entry name" value="Tetraspanin"/>
    <property type="match status" value="1"/>
</dbReference>
<proteinExistence type="predicted"/>
<gene>
    <name evidence="7" type="ORF">SPARVUS_LOCUS8914354</name>
</gene>
<reference evidence="7" key="1">
    <citation type="submission" date="2023-05" db="EMBL/GenBank/DDBJ databases">
        <authorList>
            <person name="Stuckert A."/>
        </authorList>
    </citation>
    <scope>NUCLEOTIDE SEQUENCE</scope>
</reference>
<dbReference type="EMBL" id="CATNWA010014994">
    <property type="protein sequence ID" value="CAI9578329.1"/>
    <property type="molecule type" value="Genomic_DNA"/>
</dbReference>
<keyword evidence="8" id="KW-1185">Reference proteome</keyword>
<name>A0ABN9E245_9NEOB</name>
<evidence type="ECO:0000256" key="2">
    <source>
        <dbReference type="ARBA" id="ARBA00022692"/>
    </source>
</evidence>
<keyword evidence="5" id="KW-0325">Glycoprotein</keyword>
<evidence type="ECO:0000256" key="3">
    <source>
        <dbReference type="ARBA" id="ARBA00022989"/>
    </source>
</evidence>
<dbReference type="InterPro" id="IPR018499">
    <property type="entry name" value="Tetraspanin/Peripherin"/>
</dbReference>
<dbReference type="Proteomes" id="UP001162483">
    <property type="component" value="Unassembled WGS sequence"/>
</dbReference>
<comment type="caution">
    <text evidence="7">The sequence shown here is derived from an EMBL/GenBank/DDBJ whole genome shotgun (WGS) entry which is preliminary data.</text>
</comment>
<evidence type="ECO:0000313" key="8">
    <source>
        <dbReference type="Proteomes" id="UP001162483"/>
    </source>
</evidence>
<protein>
    <recommendedName>
        <fullName evidence="9">Tetraspanin</fullName>
    </recommendedName>
</protein>
<evidence type="ECO:0000256" key="5">
    <source>
        <dbReference type="ARBA" id="ARBA00023180"/>
    </source>
</evidence>